<dbReference type="STRING" id="247156.NFA_27370"/>
<evidence type="ECO:0000313" key="10">
    <source>
        <dbReference type="EMBL" id="BAD57584.1"/>
    </source>
</evidence>
<feature type="transmembrane region" description="Helical" evidence="8">
    <location>
        <begin position="12"/>
        <end position="35"/>
    </location>
</feature>
<evidence type="ECO:0000256" key="7">
    <source>
        <dbReference type="ARBA" id="ARBA00023136"/>
    </source>
</evidence>
<dbReference type="InterPro" id="IPR050297">
    <property type="entry name" value="LipidA_mod_glycosyltrf_83"/>
</dbReference>
<feature type="domain" description="Glycosyltransferase RgtA/B/C/D-like" evidence="9">
    <location>
        <begin position="55"/>
        <end position="216"/>
    </location>
</feature>
<keyword evidence="2" id="KW-1003">Cell membrane</keyword>
<feature type="transmembrane region" description="Helical" evidence="8">
    <location>
        <begin position="198"/>
        <end position="218"/>
    </location>
</feature>
<keyword evidence="7 8" id="KW-0472">Membrane</keyword>
<gene>
    <name evidence="10" type="ordered locus">NFA_27370</name>
</gene>
<evidence type="ECO:0000256" key="8">
    <source>
        <dbReference type="SAM" id="Phobius"/>
    </source>
</evidence>
<dbReference type="PANTHER" id="PTHR33908">
    <property type="entry name" value="MANNOSYLTRANSFERASE YKCB-RELATED"/>
    <property type="match status" value="1"/>
</dbReference>
<keyword evidence="5 8" id="KW-0812">Transmembrane</keyword>
<feature type="transmembrane region" description="Helical" evidence="8">
    <location>
        <begin position="76"/>
        <end position="97"/>
    </location>
</feature>
<dbReference type="GO" id="GO:0009103">
    <property type="term" value="P:lipopolysaccharide biosynthetic process"/>
    <property type="evidence" value="ECO:0007669"/>
    <property type="project" value="UniProtKB-ARBA"/>
</dbReference>
<evidence type="ECO:0000256" key="3">
    <source>
        <dbReference type="ARBA" id="ARBA00022676"/>
    </source>
</evidence>
<dbReference type="PANTHER" id="PTHR33908:SF11">
    <property type="entry name" value="MEMBRANE PROTEIN"/>
    <property type="match status" value="1"/>
</dbReference>
<feature type="transmembrane region" description="Helical" evidence="8">
    <location>
        <begin position="156"/>
        <end position="186"/>
    </location>
</feature>
<dbReference type="Pfam" id="PF13231">
    <property type="entry name" value="PMT_2"/>
    <property type="match status" value="1"/>
</dbReference>
<feature type="transmembrane region" description="Helical" evidence="8">
    <location>
        <begin position="319"/>
        <end position="340"/>
    </location>
</feature>
<dbReference type="AlphaFoldDB" id="Q5YW57"/>
<evidence type="ECO:0000256" key="5">
    <source>
        <dbReference type="ARBA" id="ARBA00022692"/>
    </source>
</evidence>
<evidence type="ECO:0000313" key="11">
    <source>
        <dbReference type="Proteomes" id="UP000006820"/>
    </source>
</evidence>
<reference evidence="10 11" key="1">
    <citation type="journal article" date="2004" name="Proc. Natl. Acad. Sci. U.S.A.">
        <title>The complete genomic sequence of Nocardia farcinica IFM 10152.</title>
        <authorList>
            <person name="Ishikawa J."/>
            <person name="Yamashita A."/>
            <person name="Mikami Y."/>
            <person name="Hoshino Y."/>
            <person name="Kurita H."/>
            <person name="Hotta K."/>
            <person name="Shiba T."/>
            <person name="Hattori M."/>
        </authorList>
    </citation>
    <scope>NUCLEOTIDE SEQUENCE [LARGE SCALE GENOMIC DNA]</scope>
    <source>
        <strain evidence="10 11">IFM 10152</strain>
    </source>
</reference>
<dbReference type="PROSITE" id="PS51257">
    <property type="entry name" value="PROKAR_LIPOPROTEIN"/>
    <property type="match status" value="1"/>
</dbReference>
<protein>
    <recommendedName>
        <fullName evidence="9">Glycosyltransferase RgtA/B/C/D-like domain-containing protein</fullName>
    </recommendedName>
</protein>
<evidence type="ECO:0000259" key="9">
    <source>
        <dbReference type="Pfam" id="PF13231"/>
    </source>
</evidence>
<accession>Q5YW57</accession>
<feature type="transmembrane region" description="Helical" evidence="8">
    <location>
        <begin position="296"/>
        <end position="314"/>
    </location>
</feature>
<dbReference type="GO" id="GO:0016763">
    <property type="term" value="F:pentosyltransferase activity"/>
    <property type="evidence" value="ECO:0007669"/>
    <property type="project" value="TreeGrafter"/>
</dbReference>
<name>Q5YW57_NOCFA</name>
<dbReference type="EMBL" id="AP006618">
    <property type="protein sequence ID" value="BAD57584.1"/>
    <property type="molecule type" value="Genomic_DNA"/>
</dbReference>
<keyword evidence="11" id="KW-1185">Reference proteome</keyword>
<comment type="subcellular location">
    <subcellularLocation>
        <location evidence="1">Cell membrane</location>
        <topology evidence="1">Multi-pass membrane protein</topology>
    </subcellularLocation>
</comment>
<feature type="transmembrane region" description="Helical" evidence="8">
    <location>
        <begin position="109"/>
        <end position="136"/>
    </location>
</feature>
<evidence type="ECO:0000256" key="6">
    <source>
        <dbReference type="ARBA" id="ARBA00022989"/>
    </source>
</evidence>
<evidence type="ECO:0000256" key="4">
    <source>
        <dbReference type="ARBA" id="ARBA00022679"/>
    </source>
</evidence>
<dbReference type="InterPro" id="IPR038731">
    <property type="entry name" value="RgtA/B/C-like"/>
</dbReference>
<sequence>MSAAPSRPAWDAAGVYRVAGLFAVVLVACAGRYGYHRDELYFLAAGRRLDWGYPDQPPLVPSIARSMSALDPDSLVLLRLPAIAAATAVVVCAGLMARELGGGRGAQALAAGCTAAAAVVVAAGHQLGTAVFDLAAWSGVVVLVLRLLRPETDRRWWLLVGVLVGVGLLNKTLLAVPVLVLVVALLVVGPRAVLRTRYLPVAVVAGLLIAAPNLWWQARSGWPQLEMSRAIAGGSSGTSDGRLAFVLTQFGLVGPLLAPVWLLGLWWLWRQVRYRAFALVYPALFVLFVVSGGKAYYLGGMYPVLLAAGAVALAERRRLLVAAAAGLTAVGSAAVFLPILPVDALRDSPILAINYDAGETVGWPRHVEQIGAVRARLAPDAEVLTANYGEAAAIEHFGDRYGLPTPHSGHNAYWWWGPPADDRPLLTVGLPEAQVRRFCPAPEPVGALDNGLGIDNDEQGAPLFLCRSVRAPWAQLWPSMRHLG</sequence>
<keyword evidence="3" id="KW-0328">Glycosyltransferase</keyword>
<keyword evidence="4" id="KW-0808">Transferase</keyword>
<feature type="transmembrane region" description="Helical" evidence="8">
    <location>
        <begin position="243"/>
        <end position="267"/>
    </location>
</feature>
<organism evidence="10 11">
    <name type="scientific">Nocardia farcinica (strain IFM 10152)</name>
    <dbReference type="NCBI Taxonomy" id="247156"/>
    <lineage>
        <taxon>Bacteria</taxon>
        <taxon>Bacillati</taxon>
        <taxon>Actinomycetota</taxon>
        <taxon>Actinomycetes</taxon>
        <taxon>Mycobacteriales</taxon>
        <taxon>Nocardiaceae</taxon>
        <taxon>Nocardia</taxon>
    </lineage>
</organism>
<dbReference type="HOGENOM" id="CLU_037625_0_0_11"/>
<dbReference type="KEGG" id="nfa:NFA_27370"/>
<feature type="transmembrane region" description="Helical" evidence="8">
    <location>
        <begin position="274"/>
        <end position="290"/>
    </location>
</feature>
<dbReference type="eggNOG" id="COG1807">
    <property type="taxonomic scope" value="Bacteria"/>
</dbReference>
<dbReference type="GO" id="GO:0005886">
    <property type="term" value="C:plasma membrane"/>
    <property type="evidence" value="ECO:0007669"/>
    <property type="project" value="UniProtKB-SubCell"/>
</dbReference>
<dbReference type="Proteomes" id="UP000006820">
    <property type="component" value="Chromosome"/>
</dbReference>
<keyword evidence="6 8" id="KW-1133">Transmembrane helix</keyword>
<proteinExistence type="predicted"/>
<evidence type="ECO:0000256" key="1">
    <source>
        <dbReference type="ARBA" id="ARBA00004651"/>
    </source>
</evidence>
<evidence type="ECO:0000256" key="2">
    <source>
        <dbReference type="ARBA" id="ARBA00022475"/>
    </source>
</evidence>